<dbReference type="GO" id="GO:0000974">
    <property type="term" value="C:Prp19 complex"/>
    <property type="evidence" value="ECO:0007669"/>
    <property type="project" value="TreeGrafter"/>
</dbReference>
<dbReference type="RefSeq" id="XP_016607081.1">
    <property type="nucleotide sequence ID" value="XM_016754196.1"/>
</dbReference>
<dbReference type="GO" id="GO:0071013">
    <property type="term" value="C:catalytic step 2 spliceosome"/>
    <property type="evidence" value="ECO:0007669"/>
    <property type="project" value="TreeGrafter"/>
</dbReference>
<evidence type="ECO:0000256" key="7">
    <source>
        <dbReference type="ARBA" id="ARBA00023242"/>
    </source>
</evidence>
<keyword evidence="11" id="KW-1185">Reference proteome</keyword>
<dbReference type="PANTHER" id="PTHR13264:SF5">
    <property type="entry name" value="PRE-MRNA-SPLICING FACTOR SYF2"/>
    <property type="match status" value="1"/>
</dbReference>
<dbReference type="FunCoup" id="A0A0L0HDG4">
    <property type="interactions" value="359"/>
</dbReference>
<evidence type="ECO:0000256" key="6">
    <source>
        <dbReference type="ARBA" id="ARBA00023187"/>
    </source>
</evidence>
<evidence type="ECO:0000256" key="4">
    <source>
        <dbReference type="ARBA" id="ARBA00022664"/>
    </source>
</evidence>
<reference evidence="10 11" key="1">
    <citation type="submission" date="2009-08" db="EMBL/GenBank/DDBJ databases">
        <title>The Genome Sequence of Spizellomyces punctatus strain DAOM BR117.</title>
        <authorList>
            <consortium name="The Broad Institute Genome Sequencing Platform"/>
            <person name="Russ C."/>
            <person name="Cuomo C."/>
            <person name="Shea T."/>
            <person name="Young S.K."/>
            <person name="Zeng Q."/>
            <person name="Koehrsen M."/>
            <person name="Haas B."/>
            <person name="Borodovsky M."/>
            <person name="Guigo R."/>
            <person name="Alvarado L."/>
            <person name="Berlin A."/>
            <person name="Bochicchio J."/>
            <person name="Borenstein D."/>
            <person name="Chapman S."/>
            <person name="Chen Z."/>
            <person name="Engels R."/>
            <person name="Freedman E."/>
            <person name="Gellesch M."/>
            <person name="Goldberg J."/>
            <person name="Griggs A."/>
            <person name="Gujja S."/>
            <person name="Heiman D."/>
            <person name="Hepburn T."/>
            <person name="Howarth C."/>
            <person name="Jen D."/>
            <person name="Larson L."/>
            <person name="Lewis B."/>
            <person name="Mehta T."/>
            <person name="Park D."/>
            <person name="Pearson M."/>
            <person name="Roberts A."/>
            <person name="Saif S."/>
            <person name="Shenoy N."/>
            <person name="Sisk P."/>
            <person name="Stolte C."/>
            <person name="Sykes S."/>
            <person name="Thomson T."/>
            <person name="Walk T."/>
            <person name="White J."/>
            <person name="Yandava C."/>
            <person name="Burger G."/>
            <person name="Gray M.W."/>
            <person name="Holland P.W.H."/>
            <person name="King N."/>
            <person name="Lang F.B.F."/>
            <person name="Roger A.J."/>
            <person name="Ruiz-Trillo I."/>
            <person name="Lander E."/>
            <person name="Nusbaum C."/>
        </authorList>
    </citation>
    <scope>NUCLEOTIDE SEQUENCE [LARGE SCALE GENOMIC DNA]</scope>
    <source>
        <strain evidence="10 11">DAOM BR117</strain>
    </source>
</reference>
<dbReference type="Proteomes" id="UP000053201">
    <property type="component" value="Unassembled WGS sequence"/>
</dbReference>
<evidence type="ECO:0000256" key="9">
    <source>
        <dbReference type="SAM" id="MobiDB-lite"/>
    </source>
</evidence>
<dbReference type="InterPro" id="IPR013260">
    <property type="entry name" value="mRNA_splic_SYF2"/>
</dbReference>
<dbReference type="STRING" id="645134.A0A0L0HDG4"/>
<proteinExistence type="inferred from homology"/>
<feature type="compositionally biased region" description="Basic and acidic residues" evidence="9">
    <location>
        <begin position="49"/>
        <end position="58"/>
    </location>
</feature>
<protein>
    <recommendedName>
        <fullName evidence="3 8">Pre-mRNA-splicing factor SYF2</fullName>
    </recommendedName>
</protein>
<keyword evidence="5 8" id="KW-0747">Spliceosome</keyword>
<evidence type="ECO:0000256" key="3">
    <source>
        <dbReference type="ARBA" id="ARBA00014745"/>
    </source>
</evidence>
<comment type="subcellular location">
    <subcellularLocation>
        <location evidence="1 8">Nucleus</location>
    </subcellularLocation>
</comment>
<dbReference type="InParanoid" id="A0A0L0HDG4"/>
<dbReference type="GO" id="GO:0071014">
    <property type="term" value="C:post-mRNA release spliceosomal complex"/>
    <property type="evidence" value="ECO:0007669"/>
    <property type="project" value="TreeGrafter"/>
</dbReference>
<name>A0A0L0HDG4_SPIPD</name>
<sequence length="283" mass="32613">MARKRKHTEPTEPAQQEQQPDDTSPSDNTSNTATSTTADPVQTDPVQTPKDDAADQKAKLAAQMARLKKLKKLRSESERLNREDVKAEYRKKQENPREAVRIERKKEKAEKLLEKETVEMAGEDYARQKALHYTAEQVEAWNEKQQQKEKNANNAFTDYAQAQAKKYDKLVRELKPNLIEYAEQRAAVVATEGGESSFYRDADSLAYANPDGKPSREAVERLVQDLQKQEQARSKFSRRRAFDDDDEVTYINERNMQFNKKIARSYDKYTAEIKGNFERGTAL</sequence>
<accession>A0A0L0HDG4</accession>
<feature type="region of interest" description="Disordered" evidence="9">
    <location>
        <begin position="1"/>
        <end position="59"/>
    </location>
</feature>
<dbReference type="Pfam" id="PF08231">
    <property type="entry name" value="SYF2"/>
    <property type="match status" value="1"/>
</dbReference>
<evidence type="ECO:0000256" key="2">
    <source>
        <dbReference type="ARBA" id="ARBA00010028"/>
    </source>
</evidence>
<comment type="subunit">
    <text evidence="8">May be part of a spliceosome complex.</text>
</comment>
<dbReference type="eggNOG" id="KOG2609">
    <property type="taxonomic scope" value="Eukaryota"/>
</dbReference>
<dbReference type="OrthoDB" id="199717at2759"/>
<keyword evidence="4 8" id="KW-0507">mRNA processing</keyword>
<dbReference type="GeneID" id="27689329"/>
<feature type="region of interest" description="Disordered" evidence="9">
    <location>
        <begin position="72"/>
        <end position="99"/>
    </location>
</feature>
<dbReference type="VEuPathDB" id="FungiDB:SPPG_05992"/>
<dbReference type="AlphaFoldDB" id="A0A0L0HDG4"/>
<evidence type="ECO:0000313" key="10">
    <source>
        <dbReference type="EMBL" id="KNC99041.1"/>
    </source>
</evidence>
<evidence type="ECO:0000256" key="5">
    <source>
        <dbReference type="ARBA" id="ARBA00022728"/>
    </source>
</evidence>
<keyword evidence="6 8" id="KW-0508">mRNA splicing</keyword>
<dbReference type="PANTHER" id="PTHR13264">
    <property type="entry name" value="GCIP-INTERACTING PROTEIN P29"/>
    <property type="match status" value="1"/>
</dbReference>
<comment type="similarity">
    <text evidence="2 8">Belongs to the SYF2 family.</text>
</comment>
<dbReference type="OMA" id="RRRMHND"/>
<evidence type="ECO:0000256" key="8">
    <source>
        <dbReference type="RuleBase" id="RU367148"/>
    </source>
</evidence>
<dbReference type="GO" id="GO:0000398">
    <property type="term" value="P:mRNA splicing, via spliceosome"/>
    <property type="evidence" value="ECO:0007669"/>
    <property type="project" value="UniProtKB-UniRule"/>
</dbReference>
<feature type="compositionally biased region" description="Basic and acidic residues" evidence="9">
    <location>
        <begin position="73"/>
        <end position="99"/>
    </location>
</feature>
<evidence type="ECO:0000256" key="1">
    <source>
        <dbReference type="ARBA" id="ARBA00004123"/>
    </source>
</evidence>
<feature type="compositionally biased region" description="Low complexity" evidence="9">
    <location>
        <begin position="11"/>
        <end position="39"/>
    </location>
</feature>
<organism evidence="10 11">
    <name type="scientific">Spizellomyces punctatus (strain DAOM BR117)</name>
    <dbReference type="NCBI Taxonomy" id="645134"/>
    <lineage>
        <taxon>Eukaryota</taxon>
        <taxon>Fungi</taxon>
        <taxon>Fungi incertae sedis</taxon>
        <taxon>Chytridiomycota</taxon>
        <taxon>Chytridiomycota incertae sedis</taxon>
        <taxon>Chytridiomycetes</taxon>
        <taxon>Spizellomycetales</taxon>
        <taxon>Spizellomycetaceae</taxon>
        <taxon>Spizellomyces</taxon>
    </lineage>
</organism>
<dbReference type="EMBL" id="KQ257459">
    <property type="protein sequence ID" value="KNC99041.1"/>
    <property type="molecule type" value="Genomic_DNA"/>
</dbReference>
<comment type="function">
    <text evidence="8">Involved in pre-mRNA splicing.</text>
</comment>
<gene>
    <name evidence="10" type="ORF">SPPG_05992</name>
</gene>
<keyword evidence="7 8" id="KW-0539">Nucleus</keyword>
<evidence type="ECO:0000313" key="11">
    <source>
        <dbReference type="Proteomes" id="UP000053201"/>
    </source>
</evidence>